<organism evidence="4 5">
    <name type="scientific">Saccharobesus litoralis</name>
    <dbReference type="NCBI Taxonomy" id="2172099"/>
    <lineage>
        <taxon>Bacteria</taxon>
        <taxon>Pseudomonadati</taxon>
        <taxon>Pseudomonadota</taxon>
        <taxon>Gammaproteobacteria</taxon>
        <taxon>Alteromonadales</taxon>
        <taxon>Alteromonadaceae</taxon>
        <taxon>Saccharobesus</taxon>
    </lineage>
</organism>
<dbReference type="RefSeq" id="WP_108604067.1">
    <property type="nucleotide sequence ID" value="NZ_CP026604.1"/>
</dbReference>
<dbReference type="EMBL" id="CP026604">
    <property type="protein sequence ID" value="AWB68002.1"/>
    <property type="molecule type" value="Genomic_DNA"/>
</dbReference>
<dbReference type="SUPFAM" id="SSF48403">
    <property type="entry name" value="Ankyrin repeat"/>
    <property type="match status" value="1"/>
</dbReference>
<evidence type="ECO:0000256" key="1">
    <source>
        <dbReference type="ARBA" id="ARBA00022737"/>
    </source>
</evidence>
<keyword evidence="1" id="KW-0677">Repeat</keyword>
<dbReference type="PROSITE" id="PS51257">
    <property type="entry name" value="PROKAR_LIPOPROTEIN"/>
    <property type="match status" value="1"/>
</dbReference>
<evidence type="ECO:0000256" key="2">
    <source>
        <dbReference type="ARBA" id="ARBA00023043"/>
    </source>
</evidence>
<feature type="repeat" description="ANK" evidence="3">
    <location>
        <begin position="91"/>
        <end position="118"/>
    </location>
</feature>
<keyword evidence="2 3" id="KW-0040">ANK repeat</keyword>
<dbReference type="Proteomes" id="UP000244441">
    <property type="component" value="Chromosome"/>
</dbReference>
<dbReference type="OrthoDB" id="928522at2"/>
<dbReference type="PANTHER" id="PTHR24171">
    <property type="entry name" value="ANKYRIN REPEAT DOMAIN-CONTAINING PROTEIN 39-RELATED"/>
    <property type="match status" value="1"/>
</dbReference>
<evidence type="ECO:0000256" key="3">
    <source>
        <dbReference type="PROSITE-ProRule" id="PRU00023"/>
    </source>
</evidence>
<evidence type="ECO:0000313" key="4">
    <source>
        <dbReference type="EMBL" id="AWB68002.1"/>
    </source>
</evidence>
<dbReference type="PROSITE" id="PS50297">
    <property type="entry name" value="ANK_REP_REGION"/>
    <property type="match status" value="3"/>
</dbReference>
<proteinExistence type="predicted"/>
<dbReference type="AlphaFoldDB" id="A0A2S0VV11"/>
<keyword evidence="5" id="KW-1185">Reference proteome</keyword>
<dbReference type="InterPro" id="IPR036770">
    <property type="entry name" value="Ankyrin_rpt-contain_sf"/>
</dbReference>
<feature type="repeat" description="ANK" evidence="3">
    <location>
        <begin position="25"/>
        <end position="57"/>
    </location>
</feature>
<dbReference type="Pfam" id="PF12796">
    <property type="entry name" value="Ank_2"/>
    <property type="match status" value="1"/>
</dbReference>
<dbReference type="Gene3D" id="1.25.40.20">
    <property type="entry name" value="Ankyrin repeat-containing domain"/>
    <property type="match status" value="2"/>
</dbReference>
<protein>
    <submittedName>
        <fullName evidence="4">Uncharacterized protein</fullName>
    </submittedName>
</protein>
<dbReference type="KEGG" id="cate:C2869_16920"/>
<sequence length="118" mass="12862">MRHPLIAITFIALLLSLIACGPKPWDEPPLHAAAMSGDLEEVKTLISQGTKVDSRNKQGATPLHWAAFKGHVDVAQYLVKKGANVNAVTDKGSTPLRLATTHKQQEMIQFLKRKGGKI</sequence>
<dbReference type="PANTHER" id="PTHR24171:SF9">
    <property type="entry name" value="ANKYRIN REPEAT DOMAIN-CONTAINING PROTEIN 39"/>
    <property type="match status" value="1"/>
</dbReference>
<dbReference type="PROSITE" id="PS50088">
    <property type="entry name" value="ANK_REPEAT"/>
    <property type="match status" value="3"/>
</dbReference>
<dbReference type="PRINTS" id="PR01415">
    <property type="entry name" value="ANKYRIN"/>
</dbReference>
<dbReference type="SMART" id="SM00248">
    <property type="entry name" value="ANK"/>
    <property type="match status" value="3"/>
</dbReference>
<dbReference type="InterPro" id="IPR002110">
    <property type="entry name" value="Ankyrin_rpt"/>
</dbReference>
<reference evidence="4 5" key="1">
    <citation type="submission" date="2018-01" db="EMBL/GenBank/DDBJ databases">
        <title>Genome sequence of a Cantenovulum-like bacteria.</title>
        <authorList>
            <person name="Tan W.R."/>
            <person name="Lau N.-S."/>
            <person name="Go F."/>
            <person name="Amirul A.-A.A."/>
        </authorList>
    </citation>
    <scope>NUCLEOTIDE SEQUENCE [LARGE SCALE GENOMIC DNA]</scope>
    <source>
        <strain evidence="4 5">CCB-QB4</strain>
    </source>
</reference>
<gene>
    <name evidence="4" type="ORF">C2869_16920</name>
</gene>
<accession>A0A2S0VV11</accession>
<name>A0A2S0VV11_9ALTE</name>
<feature type="repeat" description="ANK" evidence="3">
    <location>
        <begin position="58"/>
        <end position="90"/>
    </location>
</feature>
<evidence type="ECO:0000313" key="5">
    <source>
        <dbReference type="Proteomes" id="UP000244441"/>
    </source>
</evidence>